<dbReference type="GeneID" id="93368871"/>
<dbReference type="KEGG" id="ptp:RCA23_c01260"/>
<dbReference type="InterPro" id="IPR050300">
    <property type="entry name" value="GDXG_lipolytic_enzyme"/>
</dbReference>
<keyword evidence="4" id="KW-1185">Reference proteome</keyword>
<dbReference type="PANTHER" id="PTHR48081">
    <property type="entry name" value="AB HYDROLASE SUPERFAMILY PROTEIN C4A8.06C"/>
    <property type="match status" value="1"/>
</dbReference>
<gene>
    <name evidence="3" type="ORF">RCA23_c01260</name>
</gene>
<reference evidence="3 4" key="1">
    <citation type="journal article" date="2014" name="ISME J.">
        <title>Adaptation of an abundant Roseobacter RCA organism to pelagic systems revealed by genomic and transcriptomic analyses.</title>
        <authorList>
            <person name="Voget S."/>
            <person name="Wemheuer B."/>
            <person name="Brinkhoff T."/>
            <person name="Vollmers J."/>
            <person name="Dietrich S."/>
            <person name="Giebel H.A."/>
            <person name="Beardsley C."/>
            <person name="Sardemann C."/>
            <person name="Bakenhus I."/>
            <person name="Billerbeck S."/>
            <person name="Daniel R."/>
            <person name="Simon M."/>
        </authorList>
    </citation>
    <scope>NUCLEOTIDE SEQUENCE [LARGE SCALE GENOMIC DNA]</scope>
    <source>
        <strain evidence="3 4">RCA23</strain>
    </source>
</reference>
<dbReference type="RefSeq" id="WP_044048574.1">
    <property type="nucleotide sequence ID" value="NZ_CP003984.1"/>
</dbReference>
<proteinExistence type="predicted"/>
<protein>
    <recommendedName>
        <fullName evidence="2">AB hydrolase-1 domain-containing protein</fullName>
    </recommendedName>
</protein>
<dbReference type="Gene3D" id="3.40.50.1820">
    <property type="entry name" value="alpha/beta hydrolase"/>
    <property type="match status" value="1"/>
</dbReference>
<sequence>MSLDDAYANAAYIPDADGFLTYWDETARSYRDAEHTLGRAQLNQPYGAHPDQAFDLFFPAGRPLGLMIFVHGGYWLRFGRRDFSHLAQGACARDWAVALPSYPLAPGASIPEITQSVALAIGQIANRIPGPIVLAGHSAGGHLVARMGQVDSGLSSEVRARIQSIVPISPVADLRPLLQTQMSGPLALTEDIAKAESPALHPAPKTMRAHIWVGADERPAFLEQARLLAENWQSDLTIEPKKHHFDIIAGLEDPESDLLDALLGRAP</sequence>
<dbReference type="SUPFAM" id="SSF53474">
    <property type="entry name" value="alpha/beta-Hydrolases"/>
    <property type="match status" value="1"/>
</dbReference>
<evidence type="ECO:0000313" key="3">
    <source>
        <dbReference type="EMBL" id="AII85693.1"/>
    </source>
</evidence>
<evidence type="ECO:0000313" key="4">
    <source>
        <dbReference type="Proteomes" id="UP000028680"/>
    </source>
</evidence>
<evidence type="ECO:0000259" key="2">
    <source>
        <dbReference type="Pfam" id="PF12697"/>
    </source>
</evidence>
<dbReference type="GO" id="GO:0016787">
    <property type="term" value="F:hydrolase activity"/>
    <property type="evidence" value="ECO:0007669"/>
    <property type="project" value="UniProtKB-KW"/>
</dbReference>
<keyword evidence="1" id="KW-0378">Hydrolase</keyword>
<evidence type="ECO:0000256" key="1">
    <source>
        <dbReference type="ARBA" id="ARBA00022801"/>
    </source>
</evidence>
<feature type="domain" description="AB hydrolase-1" evidence="2">
    <location>
        <begin position="68"/>
        <end position="225"/>
    </location>
</feature>
<dbReference type="Proteomes" id="UP000028680">
    <property type="component" value="Chromosome"/>
</dbReference>
<dbReference type="InterPro" id="IPR000073">
    <property type="entry name" value="AB_hydrolase_1"/>
</dbReference>
<organism evidence="3 4">
    <name type="scientific">Planktomarina temperata RCA23</name>
    <dbReference type="NCBI Taxonomy" id="666509"/>
    <lineage>
        <taxon>Bacteria</taxon>
        <taxon>Pseudomonadati</taxon>
        <taxon>Pseudomonadota</taxon>
        <taxon>Alphaproteobacteria</taxon>
        <taxon>Rhodobacterales</taxon>
        <taxon>Paracoccaceae</taxon>
        <taxon>Planktomarina</taxon>
    </lineage>
</organism>
<dbReference type="EMBL" id="CP003984">
    <property type="protein sequence ID" value="AII85693.1"/>
    <property type="molecule type" value="Genomic_DNA"/>
</dbReference>
<accession>A0AAN0RGF5</accession>
<name>A0AAN0RGF5_9RHOB</name>
<dbReference type="Pfam" id="PF12697">
    <property type="entry name" value="Abhydrolase_6"/>
    <property type="match status" value="1"/>
</dbReference>
<dbReference type="PANTHER" id="PTHR48081:SF33">
    <property type="entry name" value="KYNURENINE FORMAMIDASE"/>
    <property type="match status" value="1"/>
</dbReference>
<dbReference type="AlphaFoldDB" id="A0AAN0RGF5"/>
<dbReference type="InterPro" id="IPR029058">
    <property type="entry name" value="AB_hydrolase_fold"/>
</dbReference>